<name>A0ACC6QPK3_9ACTN</name>
<protein>
    <submittedName>
        <fullName evidence="1">Uncharacterized protein</fullName>
    </submittedName>
</protein>
<keyword evidence="2" id="KW-1185">Reference proteome</keyword>
<reference evidence="1" key="1">
    <citation type="submission" date="2024-03" db="EMBL/GenBank/DDBJ databases">
        <title>Novel Streptomyces species of biotechnological and ecological value are a feature of Machair soil.</title>
        <authorList>
            <person name="Prole J.R."/>
            <person name="Goodfellow M."/>
            <person name="Allenby N."/>
            <person name="Ward A.C."/>
        </authorList>
    </citation>
    <scope>NUCLEOTIDE SEQUENCE</scope>
    <source>
        <strain evidence="1">MS1.AVA.4</strain>
    </source>
</reference>
<sequence>MDLDRFVLPTMEQLGWVQCDRRPDGGLVSVAAFVPPNAELLGATDRLLGAARRVENLGLTWAFPRPVQADIFPMTSHVECVAILEPAQKSL</sequence>
<dbReference type="EMBL" id="JBBKAI010000002">
    <property type="protein sequence ID" value="MEJ8660289.1"/>
    <property type="molecule type" value="Genomic_DNA"/>
</dbReference>
<gene>
    <name evidence="1" type="ORF">WKI58_27820</name>
</gene>
<dbReference type="Proteomes" id="UP001375539">
    <property type="component" value="Unassembled WGS sequence"/>
</dbReference>
<proteinExistence type="predicted"/>
<accession>A0ACC6QPK3</accession>
<comment type="caution">
    <text evidence="1">The sequence shown here is derived from an EMBL/GenBank/DDBJ whole genome shotgun (WGS) entry which is preliminary data.</text>
</comment>
<evidence type="ECO:0000313" key="1">
    <source>
        <dbReference type="EMBL" id="MEJ8660289.1"/>
    </source>
</evidence>
<evidence type="ECO:0000313" key="2">
    <source>
        <dbReference type="Proteomes" id="UP001375539"/>
    </source>
</evidence>
<organism evidence="1 2">
    <name type="scientific">Streptomyces pratisoli</name>
    <dbReference type="NCBI Taxonomy" id="3139917"/>
    <lineage>
        <taxon>Bacteria</taxon>
        <taxon>Bacillati</taxon>
        <taxon>Actinomycetota</taxon>
        <taxon>Actinomycetes</taxon>
        <taxon>Kitasatosporales</taxon>
        <taxon>Streptomycetaceae</taxon>
        <taxon>Streptomyces</taxon>
    </lineage>
</organism>